<dbReference type="InterPro" id="IPR041686">
    <property type="entry name" value="Znf-CCCH_3"/>
</dbReference>
<dbReference type="EMBL" id="FN668643">
    <property type="protein sequence ID" value="CBK21515.2"/>
    <property type="molecule type" value="Genomic_DNA"/>
</dbReference>
<dbReference type="Proteomes" id="UP000008312">
    <property type="component" value="Unassembled WGS sequence"/>
</dbReference>
<dbReference type="AlphaFoldDB" id="D8M0C6"/>
<keyword evidence="8" id="KW-1185">Reference proteome</keyword>
<feature type="zinc finger region" description="C3H1-type" evidence="4">
    <location>
        <begin position="32"/>
        <end position="59"/>
    </location>
</feature>
<feature type="domain" description="C3H1-type" evidence="6">
    <location>
        <begin position="124"/>
        <end position="151"/>
    </location>
</feature>
<evidence type="ECO:0000313" key="8">
    <source>
        <dbReference type="Proteomes" id="UP000008312"/>
    </source>
</evidence>
<dbReference type="Gene3D" id="4.10.1000.10">
    <property type="entry name" value="Zinc finger, CCCH-type"/>
    <property type="match status" value="2"/>
</dbReference>
<evidence type="ECO:0000256" key="2">
    <source>
        <dbReference type="ARBA" id="ARBA00022771"/>
    </source>
</evidence>
<evidence type="ECO:0000259" key="6">
    <source>
        <dbReference type="PROSITE" id="PS50103"/>
    </source>
</evidence>
<gene>
    <name evidence="7" type="ORF">GSBLH_T00006307001</name>
</gene>
<feature type="compositionally biased region" description="Low complexity" evidence="5">
    <location>
        <begin position="180"/>
        <end position="192"/>
    </location>
</feature>
<feature type="region of interest" description="Disordered" evidence="5">
    <location>
        <begin position="230"/>
        <end position="289"/>
    </location>
</feature>
<dbReference type="PANTHER" id="PTHR15725:SF14">
    <property type="entry name" value="ZINC FINGER CCCH DOMAIN-CONTAINING PROTEIN 11A"/>
    <property type="match status" value="1"/>
</dbReference>
<dbReference type="PANTHER" id="PTHR15725">
    <property type="entry name" value="ZN-FINGER, C-X8-C-X5-C-X3-H TYPE-CONTAINING"/>
    <property type="match status" value="1"/>
</dbReference>
<dbReference type="InterPro" id="IPR036855">
    <property type="entry name" value="Znf_CCCH_sf"/>
</dbReference>
<evidence type="ECO:0000256" key="3">
    <source>
        <dbReference type="ARBA" id="ARBA00022833"/>
    </source>
</evidence>
<feature type="compositionally biased region" description="Low complexity" evidence="5">
    <location>
        <begin position="158"/>
        <end position="170"/>
    </location>
</feature>
<dbReference type="InterPro" id="IPR000571">
    <property type="entry name" value="Znf_CCCH"/>
</dbReference>
<dbReference type="Pfam" id="PF16131">
    <property type="entry name" value="Torus"/>
    <property type="match status" value="1"/>
</dbReference>
<keyword evidence="3 4" id="KW-0862">Zinc</keyword>
<feature type="zinc finger region" description="C3H1-type" evidence="4">
    <location>
        <begin position="124"/>
        <end position="151"/>
    </location>
</feature>
<dbReference type="OrthoDB" id="5395350at2759"/>
<feature type="region of interest" description="Disordered" evidence="5">
    <location>
        <begin position="1"/>
        <end position="25"/>
    </location>
</feature>
<dbReference type="SMART" id="SM00356">
    <property type="entry name" value="ZnF_C3H1"/>
    <property type="match status" value="3"/>
</dbReference>
<dbReference type="GO" id="GO:0008270">
    <property type="term" value="F:zinc ion binding"/>
    <property type="evidence" value="ECO:0007669"/>
    <property type="project" value="UniProtKB-KW"/>
</dbReference>
<proteinExistence type="predicted"/>
<dbReference type="PROSITE" id="PS50103">
    <property type="entry name" value="ZF_C3H1"/>
    <property type="match status" value="2"/>
</dbReference>
<evidence type="ECO:0000256" key="5">
    <source>
        <dbReference type="SAM" id="MobiDB-lite"/>
    </source>
</evidence>
<sequence length="289" mass="31797">MSDLPPTTNNNPSDQSTTAVVTGDTNGEAATKPEVHDCWYFLTTGCLKGDSCKFRHNPKVRNINILCVKYLRGECFDPECPFIHLTSLVLFFVPCYAQPTAPHPKPYPKPYPYHYPHPYAPQPQPMQRECAFFKRGCCKNGDNCPFLHILPTAATSTSQTSVSPVSPVSTFKPQPNGAKPPTSMSTVSPVSPVSTSLKRSAATSSSSFAAKNLAAKPLRVIDGANASLDPLGFEPRQTRSPAELERAAQQAKQGVSRGRGKDRSCMCDPAPKFWRQKGRGRRSSRKRWR</sequence>
<dbReference type="SUPFAM" id="SSF90229">
    <property type="entry name" value="CCCH zinc finger"/>
    <property type="match status" value="2"/>
</dbReference>
<dbReference type="InParanoid" id="D8M0C6"/>
<organism evidence="7">
    <name type="scientific">Blastocystis hominis</name>
    <dbReference type="NCBI Taxonomy" id="12968"/>
    <lineage>
        <taxon>Eukaryota</taxon>
        <taxon>Sar</taxon>
        <taxon>Stramenopiles</taxon>
        <taxon>Bigyra</taxon>
        <taxon>Opalozoa</taxon>
        <taxon>Opalinata</taxon>
        <taxon>Blastocystidae</taxon>
        <taxon>Blastocystis</taxon>
    </lineage>
</organism>
<keyword evidence="2 4" id="KW-0863">Zinc-finger</keyword>
<feature type="compositionally biased region" description="Basic residues" evidence="5">
    <location>
        <begin position="274"/>
        <end position="289"/>
    </location>
</feature>
<dbReference type="RefSeq" id="XP_012895563.1">
    <property type="nucleotide sequence ID" value="XM_013040109.1"/>
</dbReference>
<dbReference type="InterPro" id="IPR032297">
    <property type="entry name" value="Torus"/>
</dbReference>
<evidence type="ECO:0000256" key="1">
    <source>
        <dbReference type="ARBA" id="ARBA00022723"/>
    </source>
</evidence>
<name>D8M0C6_BLAHO</name>
<protein>
    <recommendedName>
        <fullName evidence="6">C3H1-type domain-containing protein</fullName>
    </recommendedName>
</protein>
<dbReference type="Pfam" id="PF15663">
    <property type="entry name" value="zf-CCCH_3"/>
    <property type="match status" value="1"/>
</dbReference>
<evidence type="ECO:0000313" key="7">
    <source>
        <dbReference type="EMBL" id="CBK21515.2"/>
    </source>
</evidence>
<feature type="region of interest" description="Disordered" evidence="5">
    <location>
        <begin position="158"/>
        <end position="192"/>
    </location>
</feature>
<reference evidence="7" key="1">
    <citation type="submission" date="2010-02" db="EMBL/GenBank/DDBJ databases">
        <title>Sequencing and annotation of the Blastocystis hominis genome.</title>
        <authorList>
            <person name="Wincker P."/>
        </authorList>
    </citation>
    <scope>NUCLEOTIDE SEQUENCE</scope>
    <source>
        <strain evidence="7">Singapore isolate B</strain>
    </source>
</reference>
<keyword evidence="1 4" id="KW-0479">Metal-binding</keyword>
<dbReference type="GeneID" id="24922432"/>
<accession>D8M0C6</accession>
<feature type="domain" description="C3H1-type" evidence="6">
    <location>
        <begin position="32"/>
        <end position="59"/>
    </location>
</feature>
<evidence type="ECO:0000256" key="4">
    <source>
        <dbReference type="PROSITE-ProRule" id="PRU00723"/>
    </source>
</evidence>